<protein>
    <submittedName>
        <fullName evidence="1">Uncharacterized protein</fullName>
    </submittedName>
</protein>
<dbReference type="AlphaFoldDB" id="A0A2S9XU65"/>
<name>A0A2S9XU65_9BACT</name>
<sequence>MTERGMPEIMCKPSCLHDFGVKTSERSYGVGEACLDMFRKAATDLADLEGVS</sequence>
<accession>A0A2S9XU65</accession>
<dbReference type="EMBL" id="PVNL01000135">
    <property type="protein sequence ID" value="PRP96270.1"/>
    <property type="molecule type" value="Genomic_DNA"/>
</dbReference>
<evidence type="ECO:0000313" key="2">
    <source>
        <dbReference type="Proteomes" id="UP000238823"/>
    </source>
</evidence>
<organism evidence="1 2">
    <name type="scientific">Enhygromyxa salina</name>
    <dbReference type="NCBI Taxonomy" id="215803"/>
    <lineage>
        <taxon>Bacteria</taxon>
        <taxon>Pseudomonadati</taxon>
        <taxon>Myxococcota</taxon>
        <taxon>Polyangia</taxon>
        <taxon>Nannocystales</taxon>
        <taxon>Nannocystaceae</taxon>
        <taxon>Enhygromyxa</taxon>
    </lineage>
</organism>
<evidence type="ECO:0000313" key="1">
    <source>
        <dbReference type="EMBL" id="PRP96270.1"/>
    </source>
</evidence>
<dbReference type="Proteomes" id="UP000238823">
    <property type="component" value="Unassembled WGS sequence"/>
</dbReference>
<comment type="caution">
    <text evidence="1">The sequence shown here is derived from an EMBL/GenBank/DDBJ whole genome shotgun (WGS) entry which is preliminary data.</text>
</comment>
<reference evidence="1 2" key="1">
    <citation type="submission" date="2018-03" db="EMBL/GenBank/DDBJ databases">
        <title>Draft Genome Sequences of the Obligatory Marine Myxobacteria Enhygromyxa salina SWB007.</title>
        <authorList>
            <person name="Poehlein A."/>
            <person name="Moghaddam J.A."/>
            <person name="Harms H."/>
            <person name="Alanjari M."/>
            <person name="Koenig G.M."/>
            <person name="Daniel R."/>
            <person name="Schaeberle T.F."/>
        </authorList>
    </citation>
    <scope>NUCLEOTIDE SEQUENCE [LARGE SCALE GENOMIC DNA]</scope>
    <source>
        <strain evidence="1 2">SWB007</strain>
    </source>
</reference>
<gene>
    <name evidence="1" type="ORF">ENSA7_70850</name>
</gene>
<proteinExistence type="predicted"/>